<organism evidence="7">
    <name type="scientific">Nippostrongylus brasiliensis</name>
    <name type="common">Rat hookworm</name>
    <dbReference type="NCBI Taxonomy" id="27835"/>
    <lineage>
        <taxon>Eukaryota</taxon>
        <taxon>Metazoa</taxon>
        <taxon>Ecdysozoa</taxon>
        <taxon>Nematoda</taxon>
        <taxon>Chromadorea</taxon>
        <taxon>Rhabditida</taxon>
        <taxon>Rhabditina</taxon>
        <taxon>Rhabditomorpha</taxon>
        <taxon>Strongyloidea</taxon>
        <taxon>Heligmosomidae</taxon>
        <taxon>Nippostrongylus</taxon>
    </lineage>
</organism>
<keyword evidence="6" id="KW-0106">Calcium</keyword>
<dbReference type="Gene3D" id="1.50.10.10">
    <property type="match status" value="1"/>
</dbReference>
<accession>A0A0N4XKM8</accession>
<dbReference type="PANTHER" id="PTHR11742:SF96">
    <property type="entry name" value="MANNOSYL-OLIGOSACCHARIDE 1,2-ALPHA-MANNOSIDASE C52E4.5"/>
    <property type="match status" value="1"/>
</dbReference>
<dbReference type="GO" id="GO:0005509">
    <property type="term" value="F:calcium ion binding"/>
    <property type="evidence" value="ECO:0007669"/>
    <property type="project" value="InterPro"/>
</dbReference>
<name>A0A0N4XKM8_NIPBR</name>
<evidence type="ECO:0000313" key="7">
    <source>
        <dbReference type="WBParaSite" id="NBR_0000308001-mRNA-1"/>
    </source>
</evidence>
<comment type="cofactor">
    <cofactor evidence="1 6">
        <name>Ca(2+)</name>
        <dbReference type="ChEBI" id="CHEBI:29108"/>
    </cofactor>
</comment>
<evidence type="ECO:0000256" key="6">
    <source>
        <dbReference type="PIRSR" id="PIRSR601382-2"/>
    </source>
</evidence>
<keyword evidence="6" id="KW-0479">Metal-binding</keyword>
<dbReference type="PANTHER" id="PTHR11742">
    <property type="entry name" value="MANNOSYL-OLIGOSACCHARIDE ALPHA-1,2-MANNOSIDASE-RELATED"/>
    <property type="match status" value="1"/>
</dbReference>
<dbReference type="GO" id="GO:0005783">
    <property type="term" value="C:endoplasmic reticulum"/>
    <property type="evidence" value="ECO:0007669"/>
    <property type="project" value="TreeGrafter"/>
</dbReference>
<dbReference type="InterPro" id="IPR050749">
    <property type="entry name" value="Glycosyl_Hydrolase_47"/>
</dbReference>
<evidence type="ECO:0000256" key="4">
    <source>
        <dbReference type="ARBA" id="ARBA00022801"/>
    </source>
</evidence>
<comment type="pathway">
    <text evidence="2">Protein modification; protein glycosylation.</text>
</comment>
<dbReference type="SUPFAM" id="SSF48225">
    <property type="entry name" value="Seven-hairpin glycosidases"/>
    <property type="match status" value="1"/>
</dbReference>
<dbReference type="WBParaSite" id="NBR_0000308001-mRNA-1">
    <property type="protein sequence ID" value="NBR_0000308001-mRNA-1"/>
    <property type="gene ID" value="NBR_0000308001"/>
</dbReference>
<reference evidence="7" key="1">
    <citation type="submission" date="2017-02" db="UniProtKB">
        <authorList>
            <consortium name="WormBaseParasite"/>
        </authorList>
    </citation>
    <scope>IDENTIFICATION</scope>
</reference>
<dbReference type="AlphaFoldDB" id="A0A0N4XKM8"/>
<dbReference type="GO" id="GO:0004571">
    <property type="term" value="F:mannosyl-oligosaccharide 1,2-alpha-mannosidase activity"/>
    <property type="evidence" value="ECO:0007669"/>
    <property type="project" value="InterPro"/>
</dbReference>
<protein>
    <submittedName>
        <fullName evidence="7">Mannosyl-oligosaccharide 1,2-alpha-mannosidase (inferred by orthology to a C. elegans protein)</fullName>
    </submittedName>
</protein>
<dbReference type="GO" id="GO:0000139">
    <property type="term" value="C:Golgi membrane"/>
    <property type="evidence" value="ECO:0007669"/>
    <property type="project" value="TreeGrafter"/>
</dbReference>
<evidence type="ECO:0000256" key="1">
    <source>
        <dbReference type="ARBA" id="ARBA00001913"/>
    </source>
</evidence>
<evidence type="ECO:0000256" key="3">
    <source>
        <dbReference type="ARBA" id="ARBA00007658"/>
    </source>
</evidence>
<keyword evidence="5" id="KW-1015">Disulfide bond</keyword>
<dbReference type="GO" id="GO:0005975">
    <property type="term" value="P:carbohydrate metabolic process"/>
    <property type="evidence" value="ECO:0007669"/>
    <property type="project" value="InterPro"/>
</dbReference>
<dbReference type="InterPro" id="IPR001382">
    <property type="entry name" value="Glyco_hydro_47"/>
</dbReference>
<dbReference type="OMA" id="WDAISAI"/>
<feature type="binding site" evidence="6">
    <location>
        <position position="120"/>
    </location>
    <ligand>
        <name>Ca(2+)</name>
        <dbReference type="ChEBI" id="CHEBI:29108"/>
    </ligand>
</feature>
<dbReference type="InterPro" id="IPR036026">
    <property type="entry name" value="Seven-hairpin_glycosidases"/>
</dbReference>
<dbReference type="Pfam" id="PF01532">
    <property type="entry name" value="Glyco_hydro_47"/>
    <property type="match status" value="1"/>
</dbReference>
<proteinExistence type="inferred from homology"/>
<dbReference type="InterPro" id="IPR012341">
    <property type="entry name" value="6hp_glycosidase-like_sf"/>
</dbReference>
<evidence type="ECO:0000256" key="5">
    <source>
        <dbReference type="ARBA" id="ARBA00023157"/>
    </source>
</evidence>
<keyword evidence="4" id="KW-0378">Hydrolase</keyword>
<evidence type="ECO:0000256" key="2">
    <source>
        <dbReference type="ARBA" id="ARBA00004922"/>
    </source>
</evidence>
<sequence length="132" mass="15422">LINQKCNHCRSGENNYILRPEVIEGFFYLWRLTGKTVFVFSINIFNPLFSFLSSQKYREWVWDAISAIDKYCRVEAGFAGLVNVYDPKQQSFFLAETLKYAYLTFTDTSVIPLDQWVFNTEAHPLPVMDITV</sequence>
<comment type="similarity">
    <text evidence="3">Belongs to the glycosyl hydrolase 47 family.</text>
</comment>